<dbReference type="Proteomes" id="UP000276349">
    <property type="component" value="Unassembled WGS sequence"/>
</dbReference>
<proteinExistence type="predicted"/>
<keyword evidence="1" id="KW-0472">Membrane</keyword>
<dbReference type="EMBL" id="RXNR01000032">
    <property type="protein sequence ID" value="RTQ92425.1"/>
    <property type="molecule type" value="Genomic_DNA"/>
</dbReference>
<protein>
    <submittedName>
        <fullName evidence="2">Uncharacterized protein</fullName>
    </submittedName>
</protein>
<feature type="transmembrane region" description="Helical" evidence="1">
    <location>
        <begin position="5"/>
        <end position="25"/>
    </location>
</feature>
<sequence length="117" mass="13324">MKIAALVLGVTASVFSILLWIVLVFYNPYTSSTADVAGNTFVMLCLPACLAFISSVMYKQYFMLIAFIWSFPISLYLSFTPGIFAWFIAPCIVYFICFLLMIIHRLIEKKHLAFLNN</sequence>
<feature type="transmembrane region" description="Helical" evidence="1">
    <location>
        <begin position="37"/>
        <end position="54"/>
    </location>
</feature>
<accession>A0A3S0HLS2</accession>
<dbReference type="RefSeq" id="WP_148103515.1">
    <property type="nucleotide sequence ID" value="NZ_RXNR01000032.1"/>
</dbReference>
<reference evidence="2 3" key="1">
    <citation type="submission" date="2018-12" db="EMBL/GenBank/DDBJ databases">
        <authorList>
            <person name="Yu L."/>
        </authorList>
    </citation>
    <scope>NUCLEOTIDE SEQUENCE [LARGE SCALE GENOMIC DNA]</scope>
    <source>
        <strain evidence="2 3">S5H2222</strain>
    </source>
</reference>
<organism evidence="2 3">
    <name type="scientific">Lysinibacillus telephonicus</name>
    <dbReference type="NCBI Taxonomy" id="1714840"/>
    <lineage>
        <taxon>Bacteria</taxon>
        <taxon>Bacillati</taxon>
        <taxon>Bacillota</taxon>
        <taxon>Bacilli</taxon>
        <taxon>Bacillales</taxon>
        <taxon>Bacillaceae</taxon>
        <taxon>Lysinibacillus</taxon>
    </lineage>
</organism>
<keyword evidence="1" id="KW-0812">Transmembrane</keyword>
<evidence type="ECO:0000313" key="2">
    <source>
        <dbReference type="EMBL" id="RTQ92425.1"/>
    </source>
</evidence>
<feature type="transmembrane region" description="Helical" evidence="1">
    <location>
        <begin position="83"/>
        <end position="103"/>
    </location>
</feature>
<evidence type="ECO:0000256" key="1">
    <source>
        <dbReference type="SAM" id="Phobius"/>
    </source>
</evidence>
<name>A0A3S0HLS2_9BACI</name>
<dbReference type="OrthoDB" id="2620460at2"/>
<dbReference type="AlphaFoldDB" id="A0A3S0HLS2"/>
<keyword evidence="1" id="KW-1133">Transmembrane helix</keyword>
<keyword evidence="3" id="KW-1185">Reference proteome</keyword>
<comment type="caution">
    <text evidence="2">The sequence shown here is derived from an EMBL/GenBank/DDBJ whole genome shotgun (WGS) entry which is preliminary data.</text>
</comment>
<evidence type="ECO:0000313" key="3">
    <source>
        <dbReference type="Proteomes" id="UP000276349"/>
    </source>
</evidence>
<gene>
    <name evidence="2" type="ORF">EKG35_12035</name>
</gene>
<feature type="transmembrane region" description="Helical" evidence="1">
    <location>
        <begin position="61"/>
        <end position="77"/>
    </location>
</feature>